<name>A0A6I6QYV2_BIFAD</name>
<protein>
    <submittedName>
        <fullName evidence="1">Uncharacterized protein</fullName>
    </submittedName>
</protein>
<gene>
    <name evidence="1" type="ORF">F3K97_05760</name>
</gene>
<dbReference type="AlphaFoldDB" id="A0A6I6QYV2"/>
<accession>A0A6I6QYV2</accession>
<evidence type="ECO:0000313" key="1">
    <source>
        <dbReference type="EMBL" id="QHB62820.1"/>
    </source>
</evidence>
<sequence>MEDERIDTLVLPIEPKAAQPPRLDRNGSVWAAAAKLGRYLMSGMTQEEREGLALPLLRAISRTAGEECEPPAASVASVFARRTKSHAYFLHAGEAWYVASMSAFPASHCGTHVWLWSHERNGRRGEAVTAFDIPTAIGALAVTDESDVVDRVLSRNKYVAAPIRERFFSLAAERWIVEENLAANRRYAFAHSAGVFEGRLFCDEAHRGAAASSLFARRFAHVEIDDSVDLGQFARLDREAAELADRGWLPTIGSDNSIRFRLCGRHRAIGVYSPSLKAIAIDPRAPRSGAHEMAHAYDFEHGQLSAKPGFRPILDRQRAALSGMDLTDSRLTYWSTPTEVFARAYELHLLSTGRASSMTSADMNALRAADPSTVPLSGDMNAINGYFGGLGL</sequence>
<evidence type="ECO:0000313" key="2">
    <source>
        <dbReference type="Proteomes" id="UP000464884"/>
    </source>
</evidence>
<proteinExistence type="predicted"/>
<dbReference type="EMBL" id="CP047129">
    <property type="protein sequence ID" value="QHB62820.1"/>
    <property type="molecule type" value="Genomic_DNA"/>
</dbReference>
<organism evidence="1 2">
    <name type="scientific">Bifidobacterium adolescentis</name>
    <dbReference type="NCBI Taxonomy" id="1680"/>
    <lineage>
        <taxon>Bacteria</taxon>
        <taxon>Bacillati</taxon>
        <taxon>Actinomycetota</taxon>
        <taxon>Actinomycetes</taxon>
        <taxon>Bifidobacteriales</taxon>
        <taxon>Bifidobacteriaceae</taxon>
        <taxon>Bifidobacterium</taxon>
    </lineage>
</organism>
<dbReference type="RefSeq" id="WP_117643596.1">
    <property type="nucleotide sequence ID" value="NZ_CP047129.1"/>
</dbReference>
<dbReference type="Proteomes" id="UP000464884">
    <property type="component" value="Chromosome"/>
</dbReference>
<reference evidence="1 2" key="1">
    <citation type="submission" date="2019-12" db="EMBL/GenBank/DDBJ databases">
        <title>Draft Genome Sequence of Bifidobacterium adolescentis ZJ2.</title>
        <authorList>
            <person name="Jin Z."/>
        </authorList>
    </citation>
    <scope>NUCLEOTIDE SEQUENCE [LARGE SCALE GENOMIC DNA]</scope>
    <source>
        <strain evidence="1 2">ZJ2</strain>
    </source>
</reference>